<sequence>MLSPKRLVEKAKRGFPLMRAPGTVVAEKGHFVVYTVDDARFTVPLAFLKSRLFQELLKVSEEEFGLPGDGPITLACSAVSMEYILSLLGRRMSGDVERALLASIIDTDRAFPSAEVGCPFAFKAVKGQVPEPLRLFESSPSTQLPLRVGMGLR</sequence>
<organism evidence="2 3">
    <name type="scientific">Ensete ventricosum</name>
    <name type="common">Abyssinian banana</name>
    <name type="synonym">Musa ensete</name>
    <dbReference type="NCBI Taxonomy" id="4639"/>
    <lineage>
        <taxon>Eukaryota</taxon>
        <taxon>Viridiplantae</taxon>
        <taxon>Streptophyta</taxon>
        <taxon>Embryophyta</taxon>
        <taxon>Tracheophyta</taxon>
        <taxon>Spermatophyta</taxon>
        <taxon>Magnoliopsida</taxon>
        <taxon>Liliopsida</taxon>
        <taxon>Zingiberales</taxon>
        <taxon>Musaceae</taxon>
        <taxon>Ensete</taxon>
    </lineage>
</organism>
<comment type="similarity">
    <text evidence="1">Belongs to the ARG7 family.</text>
</comment>
<evidence type="ECO:0000313" key="3">
    <source>
        <dbReference type="Proteomes" id="UP000287651"/>
    </source>
</evidence>
<dbReference type="GO" id="GO:0009733">
    <property type="term" value="P:response to auxin"/>
    <property type="evidence" value="ECO:0007669"/>
    <property type="project" value="InterPro"/>
</dbReference>
<protein>
    <recommendedName>
        <fullName evidence="4">Auxin-responsive protein</fullName>
    </recommendedName>
</protein>
<name>A0A426ZSK1_ENSVE</name>
<reference evidence="2 3" key="1">
    <citation type="journal article" date="2014" name="Agronomy (Basel)">
        <title>A Draft Genome Sequence for Ensete ventricosum, the Drought-Tolerant Tree Against Hunger.</title>
        <authorList>
            <person name="Harrison J."/>
            <person name="Moore K.A."/>
            <person name="Paszkiewicz K."/>
            <person name="Jones T."/>
            <person name="Grant M."/>
            <person name="Ambacheew D."/>
            <person name="Muzemil S."/>
            <person name="Studholme D.J."/>
        </authorList>
    </citation>
    <scope>NUCLEOTIDE SEQUENCE [LARGE SCALE GENOMIC DNA]</scope>
</reference>
<dbReference type="PANTHER" id="PTHR31175">
    <property type="entry name" value="AUXIN-RESPONSIVE FAMILY PROTEIN"/>
    <property type="match status" value="1"/>
</dbReference>
<accession>A0A426ZSK1</accession>
<dbReference type="AlphaFoldDB" id="A0A426ZSK1"/>
<dbReference type="Proteomes" id="UP000287651">
    <property type="component" value="Unassembled WGS sequence"/>
</dbReference>
<comment type="caution">
    <text evidence="2">The sequence shown here is derived from an EMBL/GenBank/DDBJ whole genome shotgun (WGS) entry which is preliminary data.</text>
</comment>
<dbReference type="Pfam" id="PF02519">
    <property type="entry name" value="Auxin_inducible"/>
    <property type="match status" value="1"/>
</dbReference>
<proteinExistence type="inferred from homology"/>
<gene>
    <name evidence="2" type="ORF">B296_00039736</name>
</gene>
<dbReference type="InterPro" id="IPR003676">
    <property type="entry name" value="SAUR_fam"/>
</dbReference>
<evidence type="ECO:0000313" key="2">
    <source>
        <dbReference type="EMBL" id="RRT66920.1"/>
    </source>
</evidence>
<evidence type="ECO:0000256" key="1">
    <source>
        <dbReference type="ARBA" id="ARBA00006974"/>
    </source>
</evidence>
<evidence type="ECO:0008006" key="4">
    <source>
        <dbReference type="Google" id="ProtNLM"/>
    </source>
</evidence>
<dbReference type="PANTHER" id="PTHR31175:SF120">
    <property type="entry name" value="OS09G0547100 PROTEIN"/>
    <property type="match status" value="1"/>
</dbReference>
<dbReference type="EMBL" id="AMZH03005238">
    <property type="protein sequence ID" value="RRT66920.1"/>
    <property type="molecule type" value="Genomic_DNA"/>
</dbReference>